<comment type="caution">
    <text evidence="6">The sequence shown here is derived from an EMBL/GenBank/DDBJ whole genome shotgun (WGS) entry which is preliminary data.</text>
</comment>
<evidence type="ECO:0000259" key="5">
    <source>
        <dbReference type="Pfam" id="PF01512"/>
    </source>
</evidence>
<keyword evidence="1" id="KW-0004">4Fe-4S</keyword>
<gene>
    <name evidence="6" type="ORF">CWE10_11835</name>
</gene>
<dbReference type="GO" id="GO:0016020">
    <property type="term" value="C:membrane"/>
    <property type="evidence" value="ECO:0007669"/>
    <property type="project" value="InterPro"/>
</dbReference>
<keyword evidence="4" id="KW-0411">Iron-sulfur</keyword>
<evidence type="ECO:0000256" key="1">
    <source>
        <dbReference type="ARBA" id="ARBA00022485"/>
    </source>
</evidence>
<evidence type="ECO:0000313" key="6">
    <source>
        <dbReference type="EMBL" id="MBY6276879.1"/>
    </source>
</evidence>
<dbReference type="PANTHER" id="PTHR43034:SF2">
    <property type="entry name" value="ION-TRANSLOCATING OXIDOREDUCTASE COMPLEX SUBUNIT C"/>
    <property type="match status" value="1"/>
</dbReference>
<evidence type="ECO:0000256" key="2">
    <source>
        <dbReference type="ARBA" id="ARBA00022723"/>
    </source>
</evidence>
<dbReference type="GO" id="GO:0046872">
    <property type="term" value="F:metal ion binding"/>
    <property type="evidence" value="ECO:0007669"/>
    <property type="project" value="UniProtKB-KW"/>
</dbReference>
<dbReference type="EMBL" id="PIUK01000116">
    <property type="protein sequence ID" value="MBY6276879.1"/>
    <property type="molecule type" value="Genomic_DNA"/>
</dbReference>
<dbReference type="Pfam" id="PF01512">
    <property type="entry name" value="Complex1_51K"/>
    <property type="match status" value="1"/>
</dbReference>
<evidence type="ECO:0000256" key="4">
    <source>
        <dbReference type="ARBA" id="ARBA00023014"/>
    </source>
</evidence>
<keyword evidence="3" id="KW-0408">Iron</keyword>
<protein>
    <recommendedName>
        <fullName evidence="5">NADH-ubiquinone oxidoreductase 51kDa subunit FMN-binding domain-containing protein</fullName>
    </recommendedName>
</protein>
<feature type="domain" description="NADH-ubiquinone oxidoreductase 51kDa subunit FMN-binding" evidence="5">
    <location>
        <begin position="22"/>
        <end position="107"/>
    </location>
</feature>
<dbReference type="GO" id="GO:0009055">
    <property type="term" value="F:electron transfer activity"/>
    <property type="evidence" value="ECO:0007669"/>
    <property type="project" value="InterPro"/>
</dbReference>
<dbReference type="RefSeq" id="WP_273379986.1">
    <property type="nucleotide sequence ID" value="NZ_PIUK01000116.1"/>
</dbReference>
<evidence type="ECO:0000256" key="3">
    <source>
        <dbReference type="ARBA" id="ARBA00023004"/>
    </source>
</evidence>
<dbReference type="AlphaFoldDB" id="A0A953ICM1"/>
<proteinExistence type="predicted"/>
<name>A0A953ICM1_SYMTR</name>
<dbReference type="SUPFAM" id="SSF142019">
    <property type="entry name" value="Nqo1 FMN-binding domain-like"/>
    <property type="match status" value="1"/>
</dbReference>
<keyword evidence="2" id="KW-0479">Metal-binding</keyword>
<accession>A0A953ICM1</accession>
<organism evidence="6 7">
    <name type="scientific">Symbiobacterium thermophilum</name>
    <dbReference type="NCBI Taxonomy" id="2734"/>
    <lineage>
        <taxon>Bacteria</taxon>
        <taxon>Bacillati</taxon>
        <taxon>Bacillota</taxon>
        <taxon>Clostridia</taxon>
        <taxon>Eubacteriales</taxon>
        <taxon>Symbiobacteriaceae</taxon>
        <taxon>Symbiobacterium</taxon>
    </lineage>
</organism>
<dbReference type="InterPro" id="IPR010208">
    <property type="entry name" value="Ion_transpt_RnfC/RsxC"/>
</dbReference>
<evidence type="ECO:0000313" key="7">
    <source>
        <dbReference type="Proteomes" id="UP000732377"/>
    </source>
</evidence>
<dbReference type="GO" id="GO:0051539">
    <property type="term" value="F:4 iron, 4 sulfur cluster binding"/>
    <property type="evidence" value="ECO:0007669"/>
    <property type="project" value="UniProtKB-KW"/>
</dbReference>
<sequence>MLSQPGDAEVYEAVAWADVVAVPVLTQNTGAQRAVIALKAKYAGARKALAEPAARAGIGLLPLDDFYPAGDEHVIVQQVTGRIVPAGGIPLDVGVVVSNVGTLINVARPSTAGNRSPPST</sequence>
<dbReference type="Gene3D" id="3.40.50.11540">
    <property type="entry name" value="NADH-ubiquinone oxidoreductase 51kDa subunit"/>
    <property type="match status" value="1"/>
</dbReference>
<dbReference type="PANTHER" id="PTHR43034">
    <property type="entry name" value="ION-TRANSLOCATING OXIDOREDUCTASE COMPLEX SUBUNIT C"/>
    <property type="match status" value="1"/>
</dbReference>
<reference evidence="6" key="1">
    <citation type="submission" date="2017-11" db="EMBL/GenBank/DDBJ databases">
        <title>Three new genomes from thermophilic consortium.</title>
        <authorList>
            <person name="Quaggio R."/>
            <person name="Amgarten D."/>
            <person name="Setubal J.C."/>
        </authorList>
    </citation>
    <scope>NUCLEOTIDE SEQUENCE</scope>
    <source>
        <strain evidence="6">ZCTH01-B2</strain>
    </source>
</reference>
<dbReference type="InterPro" id="IPR011538">
    <property type="entry name" value="Nuo51_FMN-bd"/>
</dbReference>
<dbReference type="Proteomes" id="UP000732377">
    <property type="component" value="Unassembled WGS sequence"/>
</dbReference>
<dbReference type="InterPro" id="IPR037225">
    <property type="entry name" value="Nuo51_FMN-bd_sf"/>
</dbReference>